<dbReference type="InterPro" id="IPR019179">
    <property type="entry name" value="CC149"/>
</dbReference>
<feature type="non-terminal residue" evidence="4">
    <location>
        <position position="253"/>
    </location>
</feature>
<keyword evidence="5" id="KW-1185">Reference proteome</keyword>
<dbReference type="PANTHER" id="PTHR21682">
    <property type="entry name" value="COILED-COIL DOMAIN-CONTAINING PROTEIN 149"/>
    <property type="match status" value="1"/>
</dbReference>
<feature type="coiled-coil region" evidence="3">
    <location>
        <begin position="158"/>
        <end position="241"/>
    </location>
</feature>
<dbReference type="AlphaFoldDB" id="A0A5J4N7B7"/>
<evidence type="ECO:0000313" key="5">
    <source>
        <dbReference type="Proteomes" id="UP000324629"/>
    </source>
</evidence>
<comment type="similarity">
    <text evidence="1">Belongs to the CCDC149 family.</text>
</comment>
<dbReference type="Proteomes" id="UP000324629">
    <property type="component" value="Unassembled WGS sequence"/>
</dbReference>
<evidence type="ECO:0000313" key="4">
    <source>
        <dbReference type="EMBL" id="KAA3671099.1"/>
    </source>
</evidence>
<name>A0A5J4N7B7_9TREM</name>
<organism evidence="4 5">
    <name type="scientific">Paragonimus westermani</name>
    <dbReference type="NCBI Taxonomy" id="34504"/>
    <lineage>
        <taxon>Eukaryota</taxon>
        <taxon>Metazoa</taxon>
        <taxon>Spiralia</taxon>
        <taxon>Lophotrochozoa</taxon>
        <taxon>Platyhelminthes</taxon>
        <taxon>Trematoda</taxon>
        <taxon>Digenea</taxon>
        <taxon>Plagiorchiida</taxon>
        <taxon>Troglotremata</taxon>
        <taxon>Troglotrematidae</taxon>
        <taxon>Paragonimus</taxon>
    </lineage>
</organism>
<comment type="caution">
    <text evidence="4">The sequence shown here is derived from an EMBL/GenBank/DDBJ whole genome shotgun (WGS) entry which is preliminary data.</text>
</comment>
<gene>
    <name evidence="4" type="ORF">DEA37_0010658</name>
</gene>
<protein>
    <recommendedName>
        <fullName evidence="6">Coiled-coil domain-containing protein 149</fullName>
    </recommendedName>
</protein>
<dbReference type="PANTHER" id="PTHR21682:SF2">
    <property type="entry name" value="COILED-COIL DOMAIN-CONTAINING PROTEIN 149"/>
    <property type="match status" value="1"/>
</dbReference>
<evidence type="ECO:0000256" key="2">
    <source>
        <dbReference type="ARBA" id="ARBA00023054"/>
    </source>
</evidence>
<dbReference type="EMBL" id="QNGE01007291">
    <property type="protein sequence ID" value="KAA3671099.1"/>
    <property type="molecule type" value="Genomic_DNA"/>
</dbReference>
<keyword evidence="2 3" id="KW-0175">Coiled coil</keyword>
<evidence type="ECO:0008006" key="6">
    <source>
        <dbReference type="Google" id="ProtNLM"/>
    </source>
</evidence>
<dbReference type="Pfam" id="PF09789">
    <property type="entry name" value="CC149"/>
    <property type="match status" value="1"/>
</dbReference>
<reference evidence="4 5" key="1">
    <citation type="journal article" date="2019" name="Gigascience">
        <title>Whole-genome sequence of the oriental lung fluke Paragonimus westermani.</title>
        <authorList>
            <person name="Oey H."/>
            <person name="Zakrzewski M."/>
            <person name="Narain K."/>
            <person name="Devi K.R."/>
            <person name="Agatsuma T."/>
            <person name="Nawaratna S."/>
            <person name="Gobert G.N."/>
            <person name="Jones M.K."/>
            <person name="Ragan M.A."/>
            <person name="McManus D.P."/>
            <person name="Krause L."/>
        </authorList>
    </citation>
    <scope>NUCLEOTIDE SEQUENCE [LARGE SCALE GENOMIC DNA]</scope>
    <source>
        <strain evidence="4 5">IND2009</strain>
    </source>
</reference>
<accession>A0A5J4N7B7</accession>
<evidence type="ECO:0000256" key="1">
    <source>
        <dbReference type="ARBA" id="ARBA00005872"/>
    </source>
</evidence>
<proteinExistence type="inferred from homology"/>
<evidence type="ECO:0000256" key="3">
    <source>
        <dbReference type="SAM" id="Coils"/>
    </source>
</evidence>
<sequence length="253" mass="29263">MDQPSELKKGRQSDERLFAEVDLLKNDLAVACQKLESKSQAVVIVHDALRKCQEERDGFKRMAEQVMNRYQLLRKTLGQGSQWGTMSIKGLSQLSSKQLASLLVESREANNALQQELTDMKSKLCDTMGDVRLLREQLKARSPDHNPAEHSRLTTIEKQHVVLYIEKLTEQIKELQQELARCSDEKQELIIERDIYRNKCDRLNNELNYILNGDGRKIVDIDALIMEKKSIKYRLDAVEEEKRLAMATLSKYQ</sequence>